<feature type="transmembrane region" description="Helical" evidence="12">
    <location>
        <begin position="6"/>
        <end position="22"/>
    </location>
</feature>
<evidence type="ECO:0000256" key="9">
    <source>
        <dbReference type="ARBA" id="ARBA00025707"/>
    </source>
</evidence>
<dbReference type="GO" id="GO:0006661">
    <property type="term" value="P:phosphatidylinositol biosynthetic process"/>
    <property type="evidence" value="ECO:0007669"/>
    <property type="project" value="TreeGrafter"/>
</dbReference>
<feature type="region of interest" description="Disordered" evidence="11">
    <location>
        <begin position="468"/>
        <end position="490"/>
    </location>
</feature>
<evidence type="ECO:0000256" key="4">
    <source>
        <dbReference type="ARBA" id="ARBA00022679"/>
    </source>
</evidence>
<dbReference type="OMA" id="TNMIQML"/>
<keyword evidence="5 12" id="KW-0812">Transmembrane</keyword>
<gene>
    <name evidence="13" type="ORF">FF38_05351</name>
</gene>
<comment type="caution">
    <text evidence="13">The sequence shown here is derived from an EMBL/GenBank/DDBJ whole genome shotgun (WGS) entry which is preliminary data.</text>
</comment>
<feature type="transmembrane region" description="Helical" evidence="12">
    <location>
        <begin position="212"/>
        <end position="230"/>
    </location>
</feature>
<evidence type="ECO:0000313" key="14">
    <source>
        <dbReference type="Proteomes" id="UP000037069"/>
    </source>
</evidence>
<dbReference type="STRING" id="7375.A0A0L0BNM2"/>
<dbReference type="EMBL" id="JRES01001605">
    <property type="protein sequence ID" value="KNC21548.1"/>
    <property type="molecule type" value="Genomic_DNA"/>
</dbReference>
<feature type="transmembrane region" description="Helical" evidence="12">
    <location>
        <begin position="74"/>
        <end position="91"/>
    </location>
</feature>
<feature type="transmembrane region" description="Helical" evidence="12">
    <location>
        <begin position="43"/>
        <end position="68"/>
    </location>
</feature>
<dbReference type="Proteomes" id="UP000037069">
    <property type="component" value="Unassembled WGS sequence"/>
</dbReference>
<dbReference type="AlphaFoldDB" id="A0A0L0BNM2"/>
<comment type="pathway">
    <text evidence="9">Phospholipid metabolism.</text>
</comment>
<dbReference type="InterPro" id="IPR004299">
    <property type="entry name" value="MBOAT_fam"/>
</dbReference>
<evidence type="ECO:0000256" key="12">
    <source>
        <dbReference type="SAM" id="Phobius"/>
    </source>
</evidence>
<dbReference type="GO" id="GO:0071617">
    <property type="term" value="F:lysophospholipid acyltransferase activity"/>
    <property type="evidence" value="ECO:0007669"/>
    <property type="project" value="TreeGrafter"/>
</dbReference>
<accession>A0A0L0BNM2</accession>
<sequence>MELDDIIYVACLLTCIGAGNYVKKIPDETQRKFLSTGFGLLMVFLVSGWHTLHCLISAGLGAAAVIYVHPSKCHLAAFVAMFGYLMFFRLMDSFGFSEPPSHTNMIQMILTLKVAGIGFEKTASWKKLQQREKEQTDKQTGTGETGQLVEITDYDVEIQSINIVELFHYTFNYIGILTGPYYRYRTYRDYFETPFKNYAPNVQATLDKLKSAGIYCVLYLVANYFYPLSYALSDEFYTQRSFFYRLMYVWPTFFIFRMRMYTGLTLSECVCTMAGFGAYPDESDVANGEGPRKQYQHLKRDADKRTYNFTSIVNTRVMNVEKCWTFREAMKHWNICVQYWLAVNIYKLFPSKKYRTAATLLCSAYWHGFRPGHYFCIMGAPLYVPLEDMWNSLVRKDATGLQRQIIDVLFWISKFFAFSYLGTAFLLVSFGNIWKFYSSVYHIGYIGWAIMMALGIYLTKQKKVAEKRRKRAEDQQAGGESRNEHKTKVQ</sequence>
<keyword evidence="4" id="KW-0808">Transferase</keyword>
<evidence type="ECO:0000256" key="1">
    <source>
        <dbReference type="ARBA" id="ARBA00004141"/>
    </source>
</evidence>
<dbReference type="GO" id="GO:0030258">
    <property type="term" value="P:lipid modification"/>
    <property type="evidence" value="ECO:0007669"/>
    <property type="project" value="TreeGrafter"/>
</dbReference>
<evidence type="ECO:0000256" key="3">
    <source>
        <dbReference type="ARBA" id="ARBA00010323"/>
    </source>
</evidence>
<feature type="transmembrane region" description="Helical" evidence="12">
    <location>
        <begin position="440"/>
        <end position="459"/>
    </location>
</feature>
<keyword evidence="14" id="KW-1185">Reference proteome</keyword>
<dbReference type="PANTHER" id="PTHR13906:SF16">
    <property type="entry name" value="LYSOPHOSPHOLIPID ACYLTRANSFERASE 7"/>
    <property type="match status" value="1"/>
</dbReference>
<evidence type="ECO:0000256" key="2">
    <source>
        <dbReference type="ARBA" id="ARBA00005074"/>
    </source>
</evidence>
<dbReference type="GO" id="GO:0016020">
    <property type="term" value="C:membrane"/>
    <property type="evidence" value="ECO:0007669"/>
    <property type="project" value="UniProtKB-SubCell"/>
</dbReference>
<feature type="transmembrane region" description="Helical" evidence="12">
    <location>
        <begin position="408"/>
        <end position="434"/>
    </location>
</feature>
<organism evidence="13 14">
    <name type="scientific">Lucilia cuprina</name>
    <name type="common">Green bottle fly</name>
    <name type="synonym">Australian sheep blowfly</name>
    <dbReference type="NCBI Taxonomy" id="7375"/>
    <lineage>
        <taxon>Eukaryota</taxon>
        <taxon>Metazoa</taxon>
        <taxon>Ecdysozoa</taxon>
        <taxon>Arthropoda</taxon>
        <taxon>Hexapoda</taxon>
        <taxon>Insecta</taxon>
        <taxon>Pterygota</taxon>
        <taxon>Neoptera</taxon>
        <taxon>Endopterygota</taxon>
        <taxon>Diptera</taxon>
        <taxon>Brachycera</taxon>
        <taxon>Muscomorpha</taxon>
        <taxon>Oestroidea</taxon>
        <taxon>Calliphoridae</taxon>
        <taxon>Luciliinae</taxon>
        <taxon>Lucilia</taxon>
    </lineage>
</organism>
<evidence type="ECO:0000313" key="13">
    <source>
        <dbReference type="EMBL" id="KNC21548.1"/>
    </source>
</evidence>
<feature type="transmembrane region" description="Helical" evidence="12">
    <location>
        <begin position="242"/>
        <end position="258"/>
    </location>
</feature>
<feature type="compositionally biased region" description="Basic and acidic residues" evidence="11">
    <location>
        <begin position="481"/>
        <end position="490"/>
    </location>
</feature>
<comment type="similarity">
    <text evidence="3">Belongs to the membrane-bound acyltransferase family.</text>
</comment>
<dbReference type="OrthoDB" id="7663182at2759"/>
<evidence type="ECO:0000256" key="8">
    <source>
        <dbReference type="ARBA" id="ARBA00023315"/>
    </source>
</evidence>
<comment type="pathway">
    <text evidence="2">Lipid metabolism; phospholipid metabolism.</text>
</comment>
<reference evidence="13 14" key="1">
    <citation type="journal article" date="2015" name="Nat. Commun.">
        <title>Lucilia cuprina genome unlocks parasitic fly biology to underpin future interventions.</title>
        <authorList>
            <person name="Anstead C.A."/>
            <person name="Korhonen P.K."/>
            <person name="Young N.D."/>
            <person name="Hall R.S."/>
            <person name="Jex A.R."/>
            <person name="Murali S.C."/>
            <person name="Hughes D.S."/>
            <person name="Lee S.F."/>
            <person name="Perry T."/>
            <person name="Stroehlein A.J."/>
            <person name="Ansell B.R."/>
            <person name="Breugelmans B."/>
            <person name="Hofmann A."/>
            <person name="Qu J."/>
            <person name="Dugan S."/>
            <person name="Lee S.L."/>
            <person name="Chao H."/>
            <person name="Dinh H."/>
            <person name="Han Y."/>
            <person name="Doddapaneni H.V."/>
            <person name="Worley K.C."/>
            <person name="Muzny D.M."/>
            <person name="Ioannidis P."/>
            <person name="Waterhouse R.M."/>
            <person name="Zdobnov E.M."/>
            <person name="James P.J."/>
            <person name="Bagnall N.H."/>
            <person name="Kotze A.C."/>
            <person name="Gibbs R.A."/>
            <person name="Richards S."/>
            <person name="Batterham P."/>
            <person name="Gasser R.B."/>
        </authorList>
    </citation>
    <scope>NUCLEOTIDE SEQUENCE [LARGE SCALE GENOMIC DNA]</scope>
    <source>
        <strain evidence="13 14">LS</strain>
        <tissue evidence="13">Full body</tissue>
    </source>
</reference>
<evidence type="ECO:0000256" key="6">
    <source>
        <dbReference type="ARBA" id="ARBA00022989"/>
    </source>
</evidence>
<evidence type="ECO:0000256" key="10">
    <source>
        <dbReference type="ARBA" id="ARBA00093678"/>
    </source>
</evidence>
<name>A0A0L0BNM2_LUCCU</name>
<evidence type="ECO:0000256" key="7">
    <source>
        <dbReference type="ARBA" id="ARBA00023136"/>
    </source>
</evidence>
<evidence type="ECO:0000256" key="11">
    <source>
        <dbReference type="SAM" id="MobiDB-lite"/>
    </source>
</evidence>
<dbReference type="Pfam" id="PF03062">
    <property type="entry name" value="MBOAT"/>
    <property type="match status" value="1"/>
</dbReference>
<dbReference type="GO" id="GO:0044233">
    <property type="term" value="C:mitochondria-associated endoplasmic reticulum membrane contact site"/>
    <property type="evidence" value="ECO:0007669"/>
    <property type="project" value="TreeGrafter"/>
</dbReference>
<dbReference type="PANTHER" id="PTHR13906">
    <property type="entry name" value="PORCUPINE"/>
    <property type="match status" value="1"/>
</dbReference>
<protein>
    <recommendedName>
        <fullName evidence="10">Lysophospholipid acyltransferase 7</fullName>
    </recommendedName>
</protein>
<keyword evidence="7 12" id="KW-0472">Membrane</keyword>
<evidence type="ECO:0000256" key="5">
    <source>
        <dbReference type="ARBA" id="ARBA00022692"/>
    </source>
</evidence>
<keyword evidence="8" id="KW-0012">Acyltransferase</keyword>
<comment type="subcellular location">
    <subcellularLocation>
        <location evidence="1">Membrane</location>
        <topology evidence="1">Multi-pass membrane protein</topology>
    </subcellularLocation>
</comment>
<keyword evidence="6 12" id="KW-1133">Transmembrane helix</keyword>
<proteinExistence type="inferred from homology"/>
<dbReference type="InterPro" id="IPR049941">
    <property type="entry name" value="LPLAT_7/PORCN-like"/>
</dbReference>